<gene>
    <name evidence="4" type="ORF">PQU95_14250</name>
</gene>
<dbReference type="Pfam" id="PF00990">
    <property type="entry name" value="GGDEF"/>
    <property type="match status" value="1"/>
</dbReference>
<evidence type="ECO:0000313" key="5">
    <source>
        <dbReference type="Proteomes" id="UP001219956"/>
    </source>
</evidence>
<dbReference type="SMART" id="SM00267">
    <property type="entry name" value="GGDEF"/>
    <property type="match status" value="1"/>
</dbReference>
<dbReference type="InterPro" id="IPR029787">
    <property type="entry name" value="Nucleotide_cyclase"/>
</dbReference>
<dbReference type="CDD" id="cd00130">
    <property type="entry name" value="PAS"/>
    <property type="match status" value="1"/>
</dbReference>
<dbReference type="Gene3D" id="3.30.450.20">
    <property type="entry name" value="PAS domain"/>
    <property type="match status" value="1"/>
</dbReference>
<dbReference type="SUPFAM" id="SSF55785">
    <property type="entry name" value="PYP-like sensor domain (PAS domain)"/>
    <property type="match status" value="1"/>
</dbReference>
<keyword evidence="5" id="KW-1185">Reference proteome</keyword>
<dbReference type="CDD" id="cd01949">
    <property type="entry name" value="GGDEF"/>
    <property type="match status" value="1"/>
</dbReference>
<sequence>MAPYDIEKVLFHSLDVIPIPALVSTSDPALEGKRNHLFINKAFLQQIGYSAEEMPDMLSWFQLAYPDPVYRQQVIREWQETVEDSLARGENVAETSALVRCKNGERRWFIVAAQIKAEVLPSWHIVTFRDVHDLHCMVEENRRLSITDTLTQLANRREAQMQLDLARNAFLHRDQPFSVLLCDVDHFKALNDRFGHSCGDEALCLLSATLQACARQGDCVARWGGEEFLLLLPGTALAGAIVMAQRIRTQIAQIALPWENAPLLSVSIGCATMTPELTLDGLIQQADMALYRAKAAGRNCVMA</sequence>
<evidence type="ECO:0000313" key="4">
    <source>
        <dbReference type="EMBL" id="MDC7718370.1"/>
    </source>
</evidence>
<dbReference type="InterPro" id="IPR050469">
    <property type="entry name" value="Diguanylate_Cyclase"/>
</dbReference>
<dbReference type="InterPro" id="IPR043128">
    <property type="entry name" value="Rev_trsase/Diguanyl_cyclase"/>
</dbReference>
<organism evidence="4 5">
    <name type="scientific">Vogesella aquatica</name>
    <dbReference type="NCBI Taxonomy" id="2984206"/>
    <lineage>
        <taxon>Bacteria</taxon>
        <taxon>Pseudomonadati</taxon>
        <taxon>Pseudomonadota</taxon>
        <taxon>Betaproteobacteria</taxon>
        <taxon>Neisseriales</taxon>
        <taxon>Chromobacteriaceae</taxon>
        <taxon>Vogesella</taxon>
    </lineage>
</organism>
<dbReference type="PROSITE" id="PS50887">
    <property type="entry name" value="GGDEF"/>
    <property type="match status" value="1"/>
</dbReference>
<dbReference type="EC" id="2.7.7.65" evidence="1"/>
<protein>
    <recommendedName>
        <fullName evidence="1">diguanylate cyclase</fullName>
        <ecNumber evidence="1">2.7.7.65</ecNumber>
    </recommendedName>
</protein>
<dbReference type="RefSeq" id="WP_272752618.1">
    <property type="nucleotide sequence ID" value="NZ_JAQQLF010000019.1"/>
</dbReference>
<evidence type="ECO:0000259" key="3">
    <source>
        <dbReference type="PROSITE" id="PS50887"/>
    </source>
</evidence>
<dbReference type="InterPro" id="IPR000160">
    <property type="entry name" value="GGDEF_dom"/>
</dbReference>
<dbReference type="Proteomes" id="UP001219956">
    <property type="component" value="Unassembled WGS sequence"/>
</dbReference>
<dbReference type="EMBL" id="JAQQLF010000019">
    <property type="protein sequence ID" value="MDC7718370.1"/>
    <property type="molecule type" value="Genomic_DNA"/>
</dbReference>
<dbReference type="InterPro" id="IPR013655">
    <property type="entry name" value="PAS_fold_3"/>
</dbReference>
<comment type="caution">
    <text evidence="4">The sequence shown here is derived from an EMBL/GenBank/DDBJ whole genome shotgun (WGS) entry which is preliminary data.</text>
</comment>
<name>A0ABT5J1I8_9NEIS</name>
<dbReference type="Pfam" id="PF08447">
    <property type="entry name" value="PAS_3"/>
    <property type="match status" value="1"/>
</dbReference>
<dbReference type="InterPro" id="IPR000014">
    <property type="entry name" value="PAS"/>
</dbReference>
<evidence type="ECO:0000256" key="1">
    <source>
        <dbReference type="ARBA" id="ARBA00012528"/>
    </source>
</evidence>
<evidence type="ECO:0000256" key="2">
    <source>
        <dbReference type="ARBA" id="ARBA00034247"/>
    </source>
</evidence>
<dbReference type="Gene3D" id="3.30.70.270">
    <property type="match status" value="1"/>
</dbReference>
<dbReference type="PANTHER" id="PTHR45138:SF9">
    <property type="entry name" value="DIGUANYLATE CYCLASE DGCM-RELATED"/>
    <property type="match status" value="1"/>
</dbReference>
<reference evidence="4 5" key="1">
    <citation type="submission" date="2023-01" db="EMBL/GenBank/DDBJ databases">
        <title>Novel species of the genus Vogesella isolated from rivers.</title>
        <authorList>
            <person name="Lu H."/>
        </authorList>
    </citation>
    <scope>NUCLEOTIDE SEQUENCE [LARGE SCALE GENOMIC DNA]</scope>
    <source>
        <strain evidence="4 5">DC21W</strain>
    </source>
</reference>
<dbReference type="InterPro" id="IPR035965">
    <property type="entry name" value="PAS-like_dom_sf"/>
</dbReference>
<dbReference type="SUPFAM" id="SSF55073">
    <property type="entry name" value="Nucleotide cyclase"/>
    <property type="match status" value="1"/>
</dbReference>
<dbReference type="PANTHER" id="PTHR45138">
    <property type="entry name" value="REGULATORY COMPONENTS OF SENSORY TRANSDUCTION SYSTEM"/>
    <property type="match status" value="1"/>
</dbReference>
<accession>A0ABT5J1I8</accession>
<comment type="catalytic activity">
    <reaction evidence="2">
        <text>2 GTP = 3',3'-c-di-GMP + 2 diphosphate</text>
        <dbReference type="Rhea" id="RHEA:24898"/>
        <dbReference type="ChEBI" id="CHEBI:33019"/>
        <dbReference type="ChEBI" id="CHEBI:37565"/>
        <dbReference type="ChEBI" id="CHEBI:58805"/>
        <dbReference type="EC" id="2.7.7.65"/>
    </reaction>
</comment>
<feature type="domain" description="GGDEF" evidence="3">
    <location>
        <begin position="175"/>
        <end position="303"/>
    </location>
</feature>
<dbReference type="NCBIfam" id="TIGR00254">
    <property type="entry name" value="GGDEF"/>
    <property type="match status" value="1"/>
</dbReference>
<proteinExistence type="predicted"/>